<dbReference type="GO" id="GO:0005829">
    <property type="term" value="C:cytosol"/>
    <property type="evidence" value="ECO:0007669"/>
    <property type="project" value="TreeGrafter"/>
</dbReference>
<dbReference type="PANTHER" id="PTHR10997">
    <property type="entry name" value="IMPORTIN-7, 8, 11"/>
    <property type="match status" value="1"/>
</dbReference>
<sequence length="1034" mass="118975">MADGSLALTELNLVQVLGQASDPRHAGSEAQRFAEQQLKLWETQKGFHFLLQSVYLDLSFPLDVRWLAVIQFKNGVEKYWRCTRVNAIGKDEKASIRARLFDLIDENNNQLGIQNSQAAARIARLDFPGDWPTLFEDLERLLGTEAIWQDNVRMFNLLLIMNQMIKTLATARIGRCRPAMQSKSPLIFPLLVRTYLKAFNEWTSAASIDEESLSQIQVSYLALKVLRRLVTEGCEAPHKNESIAEFLQISVNHFELLMTHFDNYKGFDNFEKFVRCYGKLYYSLICASPSNFILLPCSLQILIAFTKLLIERAPDVYRENAEVDGNFWEQIAIRSFLILKRLINFIHKKGAVTIKAKNDKYEVDIAVKRITSDFLNANLIKKWVDLLMNWYLKLRKSDLEDWSLDPEEWINEQLATSYEYQIRPCAENFFQDLINSFPDLLVPYLLNKIQTEANALNNSVEDLLKKDAIFASFQLSATSISEAVDFDTLLGNVFLPEALNPQQLPEYSKIVKRRVALVINEWSTIKCSEESKQACYKFFYKLLTEEEDKVVRLTAIQSLRTLVDDWNFDKNSFQPYLDQFVVVLLKRTLPSVSLTETRLYVLNTLSDIIVQTKPLVSRNLLVEILQVVPELWELSMNDPSESILANALLRLLRRSIDSLGKNSPATWQISLPITLAACDPSSPQYSLLYEDGFELWQSLLQNYSSSEQTLDETFFKLLPFLKNAIQNQTEILPTLLEIVRSYALVLPESQFLTNECFFFAFSHLSGYLLKLRDDSFDIVLSILDILTLARDPGNDRLLLEFLLETGMLFSIFNALFREDQISLFQAGQLLQTIARIAYFDPGSIIQLLEQFRLALPTSEQNSLLPLDERKVLFIESPLENVINKLVTIWILCFKDFFDPRVRKIHILGLSSMLRTQSPAVLSEIASIVSLWVEFLEETNETTNGDCEKYYINDPAYSESQSDSEEHMSTCEHQRLQKLVRERDPAHNVSLKEHITYTLQYLETEMGSQFQTLLSSIDGALIQDLRLFLSIPAQK</sequence>
<dbReference type="OrthoDB" id="361693at2759"/>
<dbReference type="GO" id="GO:0005635">
    <property type="term" value="C:nuclear envelope"/>
    <property type="evidence" value="ECO:0007669"/>
    <property type="project" value="TreeGrafter"/>
</dbReference>
<organism evidence="6 7">
    <name type="scientific">Lachancea quebecensis</name>
    <dbReference type="NCBI Taxonomy" id="1654605"/>
    <lineage>
        <taxon>Eukaryota</taxon>
        <taxon>Fungi</taxon>
        <taxon>Dikarya</taxon>
        <taxon>Ascomycota</taxon>
        <taxon>Saccharomycotina</taxon>
        <taxon>Saccharomycetes</taxon>
        <taxon>Saccharomycetales</taxon>
        <taxon>Saccharomycetaceae</taxon>
        <taxon>Lachancea</taxon>
    </lineage>
</organism>
<dbReference type="Gene3D" id="1.25.10.10">
    <property type="entry name" value="Leucine-rich Repeat Variant"/>
    <property type="match status" value="1"/>
</dbReference>
<name>A0A0P1KLB8_9SACH</name>
<evidence type="ECO:0000256" key="4">
    <source>
        <dbReference type="ARBA" id="ARBA00023242"/>
    </source>
</evidence>
<feature type="domain" description="Importin N-terminal" evidence="5">
    <location>
        <begin position="34"/>
        <end position="106"/>
    </location>
</feature>
<gene>
    <name evidence="6" type="ORF">LAQU0_S01e06920g</name>
</gene>
<dbReference type="InterPro" id="IPR016024">
    <property type="entry name" value="ARM-type_fold"/>
</dbReference>
<comment type="subcellular location">
    <subcellularLocation>
        <location evidence="1">Nucleus</location>
    </subcellularLocation>
</comment>
<dbReference type="Pfam" id="PF25758">
    <property type="entry name" value="TPR_IPO11"/>
    <property type="match status" value="1"/>
</dbReference>
<dbReference type="Pfam" id="PF03810">
    <property type="entry name" value="IBN_N"/>
    <property type="match status" value="1"/>
</dbReference>
<dbReference type="InterPro" id="IPR001494">
    <property type="entry name" value="Importin-beta_N"/>
</dbReference>
<comment type="similarity">
    <text evidence="2">Belongs to the importin beta family.</text>
</comment>
<evidence type="ECO:0000256" key="3">
    <source>
        <dbReference type="ARBA" id="ARBA00022448"/>
    </source>
</evidence>
<evidence type="ECO:0000313" key="6">
    <source>
        <dbReference type="EMBL" id="CUS20453.1"/>
    </source>
</evidence>
<protein>
    <submittedName>
        <fullName evidence="6">LAQU0S01e06920g1_1</fullName>
    </submittedName>
</protein>
<dbReference type="PANTHER" id="PTHR10997:SF7">
    <property type="entry name" value="IMPORTIN-11"/>
    <property type="match status" value="1"/>
</dbReference>
<evidence type="ECO:0000256" key="1">
    <source>
        <dbReference type="ARBA" id="ARBA00004123"/>
    </source>
</evidence>
<dbReference type="GO" id="GO:0031267">
    <property type="term" value="F:small GTPase binding"/>
    <property type="evidence" value="ECO:0007669"/>
    <property type="project" value="InterPro"/>
</dbReference>
<dbReference type="InterPro" id="IPR011989">
    <property type="entry name" value="ARM-like"/>
</dbReference>
<dbReference type="AlphaFoldDB" id="A0A0P1KLB8"/>
<dbReference type="SUPFAM" id="SSF48371">
    <property type="entry name" value="ARM repeat"/>
    <property type="match status" value="1"/>
</dbReference>
<dbReference type="Proteomes" id="UP000236544">
    <property type="component" value="Unassembled WGS sequence"/>
</dbReference>
<dbReference type="PROSITE" id="PS50166">
    <property type="entry name" value="IMPORTIN_B_NT"/>
    <property type="match status" value="1"/>
</dbReference>
<proteinExistence type="inferred from homology"/>
<dbReference type="InterPro" id="IPR058669">
    <property type="entry name" value="TPR_IPO7/11-like"/>
</dbReference>
<dbReference type="EMBL" id="LN890560">
    <property type="protein sequence ID" value="CUS20453.1"/>
    <property type="molecule type" value="Genomic_DNA"/>
</dbReference>
<dbReference type="GO" id="GO:0006606">
    <property type="term" value="P:protein import into nucleus"/>
    <property type="evidence" value="ECO:0007669"/>
    <property type="project" value="TreeGrafter"/>
</dbReference>
<keyword evidence="3" id="KW-0813">Transport</keyword>
<keyword evidence="4" id="KW-0539">Nucleus</keyword>
<keyword evidence="7" id="KW-1185">Reference proteome</keyword>
<evidence type="ECO:0000259" key="5">
    <source>
        <dbReference type="PROSITE" id="PS50166"/>
    </source>
</evidence>
<reference evidence="7" key="1">
    <citation type="submission" date="2015-10" db="EMBL/GenBank/DDBJ databases">
        <authorList>
            <person name="Devillers H."/>
        </authorList>
    </citation>
    <scope>NUCLEOTIDE SEQUENCE [LARGE SCALE GENOMIC DNA]</scope>
</reference>
<accession>A0A0P1KLB8</accession>
<dbReference type="SMART" id="SM00913">
    <property type="entry name" value="IBN_N"/>
    <property type="match status" value="1"/>
</dbReference>
<evidence type="ECO:0000313" key="7">
    <source>
        <dbReference type="Proteomes" id="UP000236544"/>
    </source>
</evidence>
<evidence type="ECO:0000256" key="2">
    <source>
        <dbReference type="ARBA" id="ARBA00007991"/>
    </source>
</evidence>